<evidence type="ECO:0000256" key="4">
    <source>
        <dbReference type="ARBA" id="ARBA00023319"/>
    </source>
</evidence>
<dbReference type="SUPFAM" id="SSF56496">
    <property type="entry name" value="Fibrinogen C-terminal domain-like"/>
    <property type="match status" value="1"/>
</dbReference>
<dbReference type="InterPro" id="IPR003598">
    <property type="entry name" value="Ig_sub2"/>
</dbReference>
<protein>
    <submittedName>
        <fullName evidence="8">Intercellular adhesion molecule 5</fullName>
    </submittedName>
</protein>
<dbReference type="AlphaFoldDB" id="A0AAD5FKV0"/>
<dbReference type="PROSITE" id="PS51406">
    <property type="entry name" value="FIBRINOGEN_C_2"/>
    <property type="match status" value="1"/>
</dbReference>
<keyword evidence="3" id="KW-1015">Disulfide bond</keyword>
<dbReference type="SMART" id="SM00409">
    <property type="entry name" value="IG"/>
    <property type="match status" value="3"/>
</dbReference>
<feature type="domain" description="Fibrinogen C-terminal" evidence="7">
    <location>
        <begin position="471"/>
        <end position="530"/>
    </location>
</feature>
<dbReference type="CDD" id="cd00096">
    <property type="entry name" value="Ig"/>
    <property type="match status" value="1"/>
</dbReference>
<evidence type="ECO:0000256" key="2">
    <source>
        <dbReference type="ARBA" id="ARBA00022530"/>
    </source>
</evidence>
<accession>A0AAD5FKV0</accession>
<dbReference type="InterPro" id="IPR036179">
    <property type="entry name" value="Ig-like_dom_sf"/>
</dbReference>
<dbReference type="InterPro" id="IPR013783">
    <property type="entry name" value="Ig-like_fold"/>
</dbReference>
<dbReference type="Pfam" id="PF07679">
    <property type="entry name" value="I-set"/>
    <property type="match status" value="1"/>
</dbReference>
<keyword evidence="4" id="KW-0393">Immunoglobulin domain</keyword>
<keyword evidence="5" id="KW-0732">Signal</keyword>
<dbReference type="InterPro" id="IPR002181">
    <property type="entry name" value="Fibrinogen_a/b/g_C_dom"/>
</dbReference>
<evidence type="ECO:0000259" key="6">
    <source>
        <dbReference type="PROSITE" id="PS50835"/>
    </source>
</evidence>
<dbReference type="PANTHER" id="PTHR13771">
    <property type="entry name" value="INTERCELLULAR ADHESION MOLECULE"/>
    <property type="match status" value="1"/>
</dbReference>
<evidence type="ECO:0000256" key="5">
    <source>
        <dbReference type="SAM" id="SignalP"/>
    </source>
</evidence>
<evidence type="ECO:0000313" key="8">
    <source>
        <dbReference type="EMBL" id="KAI5620890.1"/>
    </source>
</evidence>
<dbReference type="Pfam" id="PF00147">
    <property type="entry name" value="Fibrinogen_C"/>
    <property type="match status" value="1"/>
</dbReference>
<comment type="subcellular location">
    <subcellularLocation>
        <location evidence="1">Secreted</location>
        <location evidence="1">Extracellular space</location>
        <location evidence="1">Extracellular matrix</location>
    </subcellularLocation>
</comment>
<feature type="domain" description="Ig-like" evidence="6">
    <location>
        <begin position="374"/>
        <end position="452"/>
    </location>
</feature>
<dbReference type="Proteomes" id="UP001205998">
    <property type="component" value="Unassembled WGS sequence"/>
</dbReference>
<name>A0AAD5FKV0_SILAS</name>
<dbReference type="FunFam" id="2.60.40.10:FF:000032">
    <property type="entry name" value="palladin isoform X1"/>
    <property type="match status" value="1"/>
</dbReference>
<dbReference type="PROSITE" id="PS50835">
    <property type="entry name" value="IG_LIKE"/>
    <property type="match status" value="3"/>
</dbReference>
<dbReference type="SUPFAM" id="SSF48726">
    <property type="entry name" value="Immunoglobulin"/>
    <property type="match status" value="5"/>
</dbReference>
<dbReference type="InterPro" id="IPR047012">
    <property type="entry name" value="ICAM_VCAM"/>
</dbReference>
<gene>
    <name evidence="8" type="ORF">C0J50_19493</name>
</gene>
<evidence type="ECO:0000259" key="7">
    <source>
        <dbReference type="PROSITE" id="PS51406"/>
    </source>
</evidence>
<dbReference type="InterPro" id="IPR013098">
    <property type="entry name" value="Ig_I-set"/>
</dbReference>
<evidence type="ECO:0000313" key="9">
    <source>
        <dbReference type="Proteomes" id="UP001205998"/>
    </source>
</evidence>
<dbReference type="InterPro" id="IPR007110">
    <property type="entry name" value="Ig-like_dom"/>
</dbReference>
<feature type="domain" description="Ig-like" evidence="6">
    <location>
        <begin position="207"/>
        <end position="295"/>
    </location>
</feature>
<dbReference type="Gene3D" id="3.90.215.10">
    <property type="entry name" value="Gamma Fibrinogen, chain A, domain 1"/>
    <property type="match status" value="1"/>
</dbReference>
<dbReference type="Gene3D" id="2.60.40.10">
    <property type="entry name" value="Immunoglobulins"/>
    <property type="match status" value="5"/>
</dbReference>
<keyword evidence="2" id="KW-0964">Secreted</keyword>
<dbReference type="SMART" id="SM00408">
    <property type="entry name" value="IGc2"/>
    <property type="match status" value="2"/>
</dbReference>
<organism evidence="8 9">
    <name type="scientific">Silurus asotus</name>
    <name type="common">Amur catfish</name>
    <name type="synonym">Parasilurus asotus</name>
    <dbReference type="NCBI Taxonomy" id="30991"/>
    <lineage>
        <taxon>Eukaryota</taxon>
        <taxon>Metazoa</taxon>
        <taxon>Chordata</taxon>
        <taxon>Craniata</taxon>
        <taxon>Vertebrata</taxon>
        <taxon>Euteleostomi</taxon>
        <taxon>Actinopterygii</taxon>
        <taxon>Neopterygii</taxon>
        <taxon>Teleostei</taxon>
        <taxon>Ostariophysi</taxon>
        <taxon>Siluriformes</taxon>
        <taxon>Siluridae</taxon>
        <taxon>Silurus</taxon>
    </lineage>
</organism>
<keyword evidence="9" id="KW-1185">Reference proteome</keyword>
<dbReference type="InterPro" id="IPR036056">
    <property type="entry name" value="Fibrinogen-like_C"/>
</dbReference>
<dbReference type="GO" id="GO:0005178">
    <property type="term" value="F:integrin binding"/>
    <property type="evidence" value="ECO:0007669"/>
    <property type="project" value="InterPro"/>
</dbReference>
<keyword evidence="2" id="KW-0272">Extracellular matrix</keyword>
<dbReference type="PANTHER" id="PTHR13771:SF9">
    <property type="entry name" value="INTERCELLULAR ADHESION MOLECULE 5"/>
    <property type="match status" value="1"/>
</dbReference>
<comment type="caution">
    <text evidence="8">The sequence shown here is derived from an EMBL/GenBank/DDBJ whole genome shotgun (WGS) entry which is preliminary data.</text>
</comment>
<evidence type="ECO:0000256" key="3">
    <source>
        <dbReference type="ARBA" id="ARBA00023157"/>
    </source>
</evidence>
<dbReference type="InterPro" id="IPR003599">
    <property type="entry name" value="Ig_sub"/>
</dbReference>
<dbReference type="InterPro" id="IPR014716">
    <property type="entry name" value="Fibrinogen_a/b/g_C_1"/>
</dbReference>
<feature type="chain" id="PRO_5042001127" evidence="5">
    <location>
        <begin position="24"/>
        <end position="530"/>
    </location>
</feature>
<reference evidence="8" key="1">
    <citation type="submission" date="2018-07" db="EMBL/GenBank/DDBJ databases">
        <title>Comparative genomics of catfishes provides insights into carnivory and benthic adaptation.</title>
        <authorList>
            <person name="Zhang Y."/>
            <person name="Wang D."/>
            <person name="Peng Z."/>
            <person name="Zheng S."/>
            <person name="Shao F."/>
            <person name="Tao W."/>
        </authorList>
    </citation>
    <scope>NUCLEOTIDE SEQUENCE</scope>
    <source>
        <strain evidence="8">Chongqing</strain>
    </source>
</reference>
<evidence type="ECO:0000256" key="1">
    <source>
        <dbReference type="ARBA" id="ARBA00004498"/>
    </source>
</evidence>
<dbReference type="EMBL" id="MU551639">
    <property type="protein sequence ID" value="KAI5620890.1"/>
    <property type="molecule type" value="Genomic_DNA"/>
</dbReference>
<feature type="signal peptide" evidence="5">
    <location>
        <begin position="1"/>
        <end position="23"/>
    </location>
</feature>
<dbReference type="GO" id="GO:0007155">
    <property type="term" value="P:cell adhesion"/>
    <property type="evidence" value="ECO:0007669"/>
    <property type="project" value="InterPro"/>
</dbReference>
<proteinExistence type="predicted"/>
<feature type="domain" description="Ig-like" evidence="6">
    <location>
        <begin position="114"/>
        <end position="197"/>
    </location>
</feature>
<sequence>MLYLIQGTGLVLALITVINAAIAQSNNCSLLVLDPPELVLRYGDPVSVNCHSLTNSDNLSWRVSQEQHVLSSDEQNVTWETKNLTDWEIEPVCSMMVDGVQCAKSLPVIVYKLPDQVSISVVNHTGPLIGGKKYDLQCDIQNFAPVHVLAVSWYKGGELVKNRGFGNFTTKTPSNKTVTLRISVGKDEENVQYSCAAKLKLGFLSFPMVESNLLQISVHNKPVISCSAWSPMINTSLKFYPYNLLGNPSPNITWYRDKAQLKSDMRLGENDSGQYKIVASNLMGETSCTTNIRVEYAPIINCPETYVGKENDNFKDECLAKASPEANITWEKDGKMVNSLHNLTRGDSGSYVIKAVNQHGSAQHNLTVNVLYAPEIETDKEVLKVKEGSKVSLICTAEGNPEPELNWSIQSQIKATGRQQTTLTIVQVSLADAGVYTCTATNSLGDDTREVSLIVEGNCIKVTLKCIETQQGFGNLDGEYWLGLENLYWLTTQTSYKLRVHMEDWQGGQAFAECDSFHIEPESDWYRLRL</sequence>